<dbReference type="GO" id="GO:0005524">
    <property type="term" value="F:ATP binding"/>
    <property type="evidence" value="ECO:0007669"/>
    <property type="project" value="UniProtKB-KW"/>
</dbReference>
<dbReference type="PANTHER" id="PTHR43394:SF1">
    <property type="entry name" value="ATP-BINDING CASSETTE SUB-FAMILY B MEMBER 10, MITOCHONDRIAL"/>
    <property type="match status" value="1"/>
</dbReference>
<dbReference type="RefSeq" id="WP_181738334.1">
    <property type="nucleotide sequence ID" value="NZ_JACEMT010000041.1"/>
</dbReference>
<evidence type="ECO:0000259" key="9">
    <source>
        <dbReference type="PROSITE" id="PS50929"/>
    </source>
</evidence>
<dbReference type="InterPro" id="IPR036640">
    <property type="entry name" value="ABC1_TM_sf"/>
</dbReference>
<evidence type="ECO:0000259" key="8">
    <source>
        <dbReference type="PROSITE" id="PS50893"/>
    </source>
</evidence>
<feature type="transmembrane region" description="Helical" evidence="7">
    <location>
        <begin position="164"/>
        <end position="183"/>
    </location>
</feature>
<keyword evidence="5 7" id="KW-1133">Transmembrane helix</keyword>
<reference evidence="10 11" key="1">
    <citation type="submission" date="2020-07" db="EMBL/GenBank/DDBJ databases">
        <title>Bacterium isolated from marien macroalgae.</title>
        <authorList>
            <person name="Zhu K."/>
            <person name="Lu D."/>
            <person name="Du Z."/>
        </authorList>
    </citation>
    <scope>NUCLEOTIDE SEQUENCE [LARGE SCALE GENOMIC DNA]</scope>
    <source>
        <strain evidence="10 11">3-1745</strain>
    </source>
</reference>
<dbReference type="AlphaFoldDB" id="A0A7W2ABE5"/>
<dbReference type="InterPro" id="IPR027417">
    <property type="entry name" value="P-loop_NTPase"/>
</dbReference>
<dbReference type="GO" id="GO:0016887">
    <property type="term" value="F:ATP hydrolysis activity"/>
    <property type="evidence" value="ECO:0007669"/>
    <property type="project" value="InterPro"/>
</dbReference>
<dbReference type="SMART" id="SM00382">
    <property type="entry name" value="AAA"/>
    <property type="match status" value="1"/>
</dbReference>
<keyword evidence="2 7" id="KW-0812">Transmembrane</keyword>
<organism evidence="10 11">
    <name type="scientific">Marinobacterium marinum</name>
    <dbReference type="NCBI Taxonomy" id="2756129"/>
    <lineage>
        <taxon>Bacteria</taxon>
        <taxon>Pseudomonadati</taxon>
        <taxon>Pseudomonadota</taxon>
        <taxon>Gammaproteobacteria</taxon>
        <taxon>Oceanospirillales</taxon>
        <taxon>Oceanospirillaceae</taxon>
        <taxon>Marinobacterium</taxon>
    </lineage>
</organism>
<dbReference type="Gene3D" id="1.20.1560.10">
    <property type="entry name" value="ABC transporter type 1, transmembrane domain"/>
    <property type="match status" value="1"/>
</dbReference>
<evidence type="ECO:0000256" key="7">
    <source>
        <dbReference type="SAM" id="Phobius"/>
    </source>
</evidence>
<evidence type="ECO:0000256" key="1">
    <source>
        <dbReference type="ARBA" id="ARBA00004651"/>
    </source>
</evidence>
<dbReference type="Proteomes" id="UP000538931">
    <property type="component" value="Unassembled WGS sequence"/>
</dbReference>
<dbReference type="Pfam" id="PF00664">
    <property type="entry name" value="ABC_membrane"/>
    <property type="match status" value="1"/>
</dbReference>
<dbReference type="SUPFAM" id="SSF90123">
    <property type="entry name" value="ABC transporter transmembrane region"/>
    <property type="match status" value="1"/>
</dbReference>
<evidence type="ECO:0000313" key="10">
    <source>
        <dbReference type="EMBL" id="MBA4501975.1"/>
    </source>
</evidence>
<evidence type="ECO:0000256" key="3">
    <source>
        <dbReference type="ARBA" id="ARBA00022741"/>
    </source>
</evidence>
<sequence>MKALWPFIRMLNMHRGWVALGVLLSLVTLLSAIGLLTLSGWFISASALAGLTALGIKQFNYFTPGAGVRGFAIFRTVGRYFERVTTHEATFRILARLRAWFYRHVEALGPARLQGYRSADLLNRLVADIDALDNLYLRVLVPTLGALVVGGLVVLFLSFYSAEIAIMTALALLLAGVFLPWGAQLAGRSTGRSQVVRISRLRVQLLALVQGQADLQIYGGVGQAVEQAQKAEAELYRTQLRMALISGLTSAMMTLIGGMAGIAALVLGIGLVHEEVIAPPQLAMLVFCVLAVFEAVAPLPLAFQYWSKTAAAAGRLMDVVEQQPVTGFPAVGELPAVPGQLAFDDVCFRYVQDAPWALESFSMQVSPGEHVLILGHTGSGKSSLINLLARFHDPDAGAVSLSGRPVGAYDEPTLRAQISVLSQPVQLFSGSVADNLRLADPLATDEQLLAVLGQVLLLEALGDDPLAYRVGESGGRLSGGQRKRLGLARALLKPAPTLVLDEPTEGLDAVTEAAVVKSMLASCRTRTLLMISHHLQMAESFDRVVILDSGAVIEQGRPAELMARADSRFNQLRAL</sequence>
<feature type="transmembrane region" description="Helical" evidence="7">
    <location>
        <begin position="135"/>
        <end position="157"/>
    </location>
</feature>
<dbReference type="InterPro" id="IPR003439">
    <property type="entry name" value="ABC_transporter-like_ATP-bd"/>
</dbReference>
<dbReference type="Gene3D" id="3.40.50.300">
    <property type="entry name" value="P-loop containing nucleotide triphosphate hydrolases"/>
    <property type="match status" value="1"/>
</dbReference>
<evidence type="ECO:0000256" key="4">
    <source>
        <dbReference type="ARBA" id="ARBA00022840"/>
    </source>
</evidence>
<gene>
    <name evidence="10" type="primary">cydC</name>
    <name evidence="10" type="ORF">H1S06_06295</name>
</gene>
<dbReference type="PROSITE" id="PS50929">
    <property type="entry name" value="ABC_TM1F"/>
    <property type="match status" value="1"/>
</dbReference>
<dbReference type="InterPro" id="IPR017871">
    <property type="entry name" value="ABC_transporter-like_CS"/>
</dbReference>
<feature type="domain" description="ABC transporter" evidence="8">
    <location>
        <begin position="341"/>
        <end position="574"/>
    </location>
</feature>
<proteinExistence type="predicted"/>
<accession>A0A7W2ABE5</accession>
<dbReference type="InterPro" id="IPR011527">
    <property type="entry name" value="ABC1_TM_dom"/>
</dbReference>
<dbReference type="CDD" id="cd18585">
    <property type="entry name" value="ABC_6TM_CydC"/>
    <property type="match status" value="1"/>
</dbReference>
<dbReference type="GO" id="GO:0034775">
    <property type="term" value="P:glutathione transmembrane transport"/>
    <property type="evidence" value="ECO:0007669"/>
    <property type="project" value="InterPro"/>
</dbReference>
<dbReference type="GO" id="GO:0005886">
    <property type="term" value="C:plasma membrane"/>
    <property type="evidence" value="ECO:0007669"/>
    <property type="project" value="UniProtKB-SubCell"/>
</dbReference>
<dbReference type="NCBIfam" id="NF008364">
    <property type="entry name" value="PRK11160.1"/>
    <property type="match status" value="1"/>
</dbReference>
<dbReference type="GO" id="GO:0045454">
    <property type="term" value="P:cell redox homeostasis"/>
    <property type="evidence" value="ECO:0007669"/>
    <property type="project" value="InterPro"/>
</dbReference>
<dbReference type="PANTHER" id="PTHR43394">
    <property type="entry name" value="ATP-DEPENDENT PERMEASE MDL1, MITOCHONDRIAL"/>
    <property type="match status" value="1"/>
</dbReference>
<feature type="transmembrane region" description="Helical" evidence="7">
    <location>
        <begin position="244"/>
        <end position="272"/>
    </location>
</feature>
<dbReference type="InterPro" id="IPR014223">
    <property type="entry name" value="ABC_CydC/D"/>
</dbReference>
<dbReference type="InterPro" id="IPR039421">
    <property type="entry name" value="Type_1_exporter"/>
</dbReference>
<dbReference type="PROSITE" id="PS00211">
    <property type="entry name" value="ABC_TRANSPORTER_1"/>
    <property type="match status" value="1"/>
</dbReference>
<evidence type="ECO:0000256" key="5">
    <source>
        <dbReference type="ARBA" id="ARBA00022989"/>
    </source>
</evidence>
<dbReference type="EMBL" id="JACEMT010000041">
    <property type="protein sequence ID" value="MBA4501975.1"/>
    <property type="molecule type" value="Genomic_DNA"/>
</dbReference>
<keyword evidence="4 10" id="KW-0067">ATP-binding</keyword>
<dbReference type="InterPro" id="IPR003593">
    <property type="entry name" value="AAA+_ATPase"/>
</dbReference>
<keyword evidence="11" id="KW-1185">Reference proteome</keyword>
<dbReference type="GO" id="GO:0015421">
    <property type="term" value="F:ABC-type oligopeptide transporter activity"/>
    <property type="evidence" value="ECO:0007669"/>
    <property type="project" value="TreeGrafter"/>
</dbReference>
<dbReference type="PROSITE" id="PS50893">
    <property type="entry name" value="ABC_TRANSPORTER_2"/>
    <property type="match status" value="1"/>
</dbReference>
<dbReference type="Pfam" id="PF00005">
    <property type="entry name" value="ABC_tran"/>
    <property type="match status" value="1"/>
</dbReference>
<keyword evidence="6 7" id="KW-0472">Membrane</keyword>
<feature type="domain" description="ABC transmembrane type-1" evidence="9">
    <location>
        <begin position="19"/>
        <end position="308"/>
    </location>
</feature>
<keyword evidence="3" id="KW-0547">Nucleotide-binding</keyword>
<dbReference type="NCBIfam" id="TIGR02868">
    <property type="entry name" value="CydC"/>
    <property type="match status" value="1"/>
</dbReference>
<evidence type="ECO:0000313" key="11">
    <source>
        <dbReference type="Proteomes" id="UP000538931"/>
    </source>
</evidence>
<name>A0A7W2ABE5_9GAMM</name>
<comment type="subcellular location">
    <subcellularLocation>
        <location evidence="1">Cell membrane</location>
        <topology evidence="1">Multi-pass membrane protein</topology>
    </subcellularLocation>
</comment>
<comment type="caution">
    <text evidence="10">The sequence shown here is derived from an EMBL/GenBank/DDBJ whole genome shotgun (WGS) entry which is preliminary data.</text>
</comment>
<evidence type="ECO:0000256" key="2">
    <source>
        <dbReference type="ARBA" id="ARBA00022692"/>
    </source>
</evidence>
<evidence type="ECO:0000256" key="6">
    <source>
        <dbReference type="ARBA" id="ARBA00023136"/>
    </source>
</evidence>
<protein>
    <submittedName>
        <fullName evidence="10">Cysteine/glutathione ABC transporter ATP-binding protein/permease CydC</fullName>
    </submittedName>
</protein>
<dbReference type="SUPFAM" id="SSF52540">
    <property type="entry name" value="P-loop containing nucleoside triphosphate hydrolases"/>
    <property type="match status" value="1"/>
</dbReference>
<feature type="transmembrane region" description="Helical" evidence="7">
    <location>
        <begin position="284"/>
        <end position="306"/>
    </location>
</feature>